<dbReference type="PANTHER" id="PTHR11592:SF129">
    <property type="entry name" value="GLUTATHIONE PEROXIDASE"/>
    <property type="match status" value="1"/>
</dbReference>
<dbReference type="GO" id="GO:0006979">
    <property type="term" value="P:response to oxidative stress"/>
    <property type="evidence" value="ECO:0007669"/>
    <property type="project" value="InterPro"/>
</dbReference>
<evidence type="ECO:0000256" key="5">
    <source>
        <dbReference type="RuleBase" id="RU000499"/>
    </source>
</evidence>
<dbReference type="Gene3D" id="3.40.30.10">
    <property type="entry name" value="Glutaredoxin"/>
    <property type="match status" value="1"/>
</dbReference>
<dbReference type="PROSITE" id="PS00763">
    <property type="entry name" value="GLUTATHIONE_PEROXID_2"/>
    <property type="match status" value="1"/>
</dbReference>
<protein>
    <recommendedName>
        <fullName evidence="5">Glutathione peroxidase</fullName>
    </recommendedName>
</protein>
<dbReference type="InterPro" id="IPR029760">
    <property type="entry name" value="GPX_CS"/>
</dbReference>
<dbReference type="VEuPathDB" id="TriTrypDB:TvY486_0700940"/>
<dbReference type="OMA" id="QCGLTKQ"/>
<dbReference type="InterPro" id="IPR000889">
    <property type="entry name" value="Glutathione_peroxidase"/>
</dbReference>
<dbReference type="PROSITE" id="PS51355">
    <property type="entry name" value="GLUTATHIONE_PEROXID_3"/>
    <property type="match status" value="1"/>
</dbReference>
<dbReference type="Pfam" id="PF00255">
    <property type="entry name" value="GSHPx"/>
    <property type="match status" value="1"/>
</dbReference>
<dbReference type="PIRSF" id="PIRSF000303">
    <property type="entry name" value="Glutathion_perox"/>
    <property type="match status" value="1"/>
</dbReference>
<evidence type="ECO:0000256" key="4">
    <source>
        <dbReference type="PIRSR" id="PIRSR000303-1"/>
    </source>
</evidence>
<name>G0TXQ9_TRYVY</name>
<dbReference type="InterPro" id="IPR036249">
    <property type="entry name" value="Thioredoxin-like_sf"/>
</dbReference>
<proteinExistence type="inferred from homology"/>
<evidence type="ECO:0000256" key="1">
    <source>
        <dbReference type="ARBA" id="ARBA00006926"/>
    </source>
</evidence>
<dbReference type="PROSITE" id="PS51352">
    <property type="entry name" value="THIOREDOXIN_2"/>
    <property type="match status" value="1"/>
</dbReference>
<organism evidence="7">
    <name type="scientific">Trypanosoma vivax (strain Y486)</name>
    <dbReference type="NCBI Taxonomy" id="1055687"/>
    <lineage>
        <taxon>Eukaryota</taxon>
        <taxon>Discoba</taxon>
        <taxon>Euglenozoa</taxon>
        <taxon>Kinetoplastea</taxon>
        <taxon>Metakinetoplastina</taxon>
        <taxon>Trypanosomatida</taxon>
        <taxon>Trypanosomatidae</taxon>
        <taxon>Trypanosoma</taxon>
        <taxon>Duttonella</taxon>
    </lineage>
</organism>
<dbReference type="InterPro" id="IPR029759">
    <property type="entry name" value="GPX_AS"/>
</dbReference>
<comment type="similarity">
    <text evidence="1 5">Belongs to the glutathione peroxidase family.</text>
</comment>
<sequence length="171" mass="18992">MSTSQTIYDFKVLDADHQLYDLSQHKGHPLLIYNVASRCGYTKGGYETATALYDKYRGRGFTVLAFPCNQFGGQEPGTDQEVKEFACTKFKAEFPIMAKIDVNGDKAHPLYAYLKKTKPGILGTTSIKWNFTSFLVDGNGVPVARFSPGASQEEIEKKLLPLFELCSSVSQ</sequence>
<dbReference type="PANTHER" id="PTHR11592">
    <property type="entry name" value="GLUTATHIONE PEROXIDASE"/>
    <property type="match status" value="1"/>
</dbReference>
<dbReference type="InterPro" id="IPR013766">
    <property type="entry name" value="Thioredoxin_domain"/>
</dbReference>
<reference evidence="7" key="1">
    <citation type="journal article" date="2012" name="Proc. Natl. Acad. Sci. U.S.A.">
        <title>Antigenic diversity is generated by distinct evolutionary mechanisms in African trypanosome species.</title>
        <authorList>
            <person name="Jackson A.P."/>
            <person name="Berry A."/>
            <person name="Aslett M."/>
            <person name="Allison H.C."/>
            <person name="Burton P."/>
            <person name="Vavrova-Anderson J."/>
            <person name="Brown R."/>
            <person name="Browne H."/>
            <person name="Corton N."/>
            <person name="Hauser H."/>
            <person name="Gamble J."/>
            <person name="Gilderthorp R."/>
            <person name="Marcello L."/>
            <person name="McQuillan J."/>
            <person name="Otto T.D."/>
            <person name="Quail M.A."/>
            <person name="Sanders M.J."/>
            <person name="van Tonder A."/>
            <person name="Ginger M.L."/>
            <person name="Field M.C."/>
            <person name="Barry J.D."/>
            <person name="Hertz-Fowler C."/>
            <person name="Berriman M."/>
        </authorList>
    </citation>
    <scope>NUCLEOTIDE SEQUENCE</scope>
    <source>
        <strain evidence="7">Y486</strain>
    </source>
</reference>
<dbReference type="PROSITE" id="PS00460">
    <property type="entry name" value="GLUTATHIONE_PEROXID_1"/>
    <property type="match status" value="1"/>
</dbReference>
<keyword evidence="2 5" id="KW-0575">Peroxidase</keyword>
<dbReference type="FunFam" id="3.40.30.10:FF:000025">
    <property type="entry name" value="Glutathione peroxidase"/>
    <property type="match status" value="1"/>
</dbReference>
<feature type="active site" evidence="4">
    <location>
        <position position="39"/>
    </location>
</feature>
<feature type="domain" description="Thioredoxin" evidence="6">
    <location>
        <begin position="1"/>
        <end position="164"/>
    </location>
</feature>
<evidence type="ECO:0000256" key="3">
    <source>
        <dbReference type="ARBA" id="ARBA00023002"/>
    </source>
</evidence>
<accession>G0TXQ9</accession>
<gene>
    <name evidence="7" type="ORF">TVY486_0700940</name>
</gene>
<dbReference type="EMBL" id="HE573023">
    <property type="protein sequence ID" value="CCC48751.1"/>
    <property type="molecule type" value="Genomic_DNA"/>
</dbReference>
<dbReference type="PRINTS" id="PR01011">
    <property type="entry name" value="GLUTPROXDASE"/>
</dbReference>
<keyword evidence="3 5" id="KW-0560">Oxidoreductase</keyword>
<dbReference type="GO" id="GO:0004601">
    <property type="term" value="F:peroxidase activity"/>
    <property type="evidence" value="ECO:0007669"/>
    <property type="project" value="UniProtKB-KW"/>
</dbReference>
<evidence type="ECO:0000256" key="2">
    <source>
        <dbReference type="ARBA" id="ARBA00022559"/>
    </source>
</evidence>
<dbReference type="SUPFAM" id="SSF52833">
    <property type="entry name" value="Thioredoxin-like"/>
    <property type="match status" value="1"/>
</dbReference>
<dbReference type="CDD" id="cd00340">
    <property type="entry name" value="GSH_Peroxidase"/>
    <property type="match status" value="1"/>
</dbReference>
<evidence type="ECO:0000313" key="7">
    <source>
        <dbReference type="EMBL" id="CCC48751.1"/>
    </source>
</evidence>
<dbReference type="AlphaFoldDB" id="G0TXQ9"/>
<evidence type="ECO:0000259" key="6">
    <source>
        <dbReference type="PROSITE" id="PS51352"/>
    </source>
</evidence>